<evidence type="ECO:0000313" key="2">
    <source>
        <dbReference type="Proteomes" id="UP000092460"/>
    </source>
</evidence>
<accession>A0A1B0B3S9</accession>
<proteinExistence type="predicted"/>
<name>A0A1B0B3S9_9MUSC</name>
<dbReference type="AlphaFoldDB" id="A0A1B0B3S9"/>
<sequence>MQFKRIRSKNPIVDCTPYWNPGKDRDNGHYIKHEGSAPNDVCFSSKHIDPCAKSGPTGAGYYLLWNHGRLSDQRDLKPWNETLKCFQQILYIRDGYYMSFPDDKSLKDGCVLNPPKGKRGYYIWHHGELPQRMYSH</sequence>
<dbReference type="VEuPathDB" id="VectorBase:GPPI017877"/>
<dbReference type="EMBL" id="JXJN01008014">
    <property type="status" value="NOT_ANNOTATED_CDS"/>
    <property type="molecule type" value="Genomic_DNA"/>
</dbReference>
<dbReference type="Proteomes" id="UP000092460">
    <property type="component" value="Unassembled WGS sequence"/>
</dbReference>
<keyword evidence="2" id="KW-1185">Reference proteome</keyword>
<reference evidence="1" key="2">
    <citation type="submission" date="2020-05" db="UniProtKB">
        <authorList>
            <consortium name="EnsemblMetazoa"/>
        </authorList>
    </citation>
    <scope>IDENTIFICATION</scope>
    <source>
        <strain evidence="1">IAEA</strain>
    </source>
</reference>
<organism evidence="1 2">
    <name type="scientific">Glossina palpalis gambiensis</name>
    <dbReference type="NCBI Taxonomy" id="67801"/>
    <lineage>
        <taxon>Eukaryota</taxon>
        <taxon>Metazoa</taxon>
        <taxon>Ecdysozoa</taxon>
        <taxon>Arthropoda</taxon>
        <taxon>Hexapoda</taxon>
        <taxon>Insecta</taxon>
        <taxon>Pterygota</taxon>
        <taxon>Neoptera</taxon>
        <taxon>Endopterygota</taxon>
        <taxon>Diptera</taxon>
        <taxon>Brachycera</taxon>
        <taxon>Muscomorpha</taxon>
        <taxon>Hippoboscoidea</taxon>
        <taxon>Glossinidae</taxon>
        <taxon>Glossina</taxon>
    </lineage>
</organism>
<protein>
    <submittedName>
        <fullName evidence="1">Uncharacterized protein</fullName>
    </submittedName>
</protein>
<dbReference type="EnsemblMetazoa" id="GPPI017877-RA">
    <property type="protein sequence ID" value="GPPI017877-PA"/>
    <property type="gene ID" value="GPPI017877"/>
</dbReference>
<evidence type="ECO:0000313" key="1">
    <source>
        <dbReference type="EnsemblMetazoa" id="GPPI017877-PA"/>
    </source>
</evidence>
<reference evidence="2" key="1">
    <citation type="submission" date="2015-01" db="EMBL/GenBank/DDBJ databases">
        <authorList>
            <person name="Aksoy S."/>
            <person name="Warren W."/>
            <person name="Wilson R.K."/>
        </authorList>
    </citation>
    <scope>NUCLEOTIDE SEQUENCE [LARGE SCALE GENOMIC DNA]</scope>
    <source>
        <strain evidence="2">IAEA</strain>
    </source>
</reference>